<organism evidence="2 3">
    <name type="scientific">Sordaria brevicollis</name>
    <dbReference type="NCBI Taxonomy" id="83679"/>
    <lineage>
        <taxon>Eukaryota</taxon>
        <taxon>Fungi</taxon>
        <taxon>Dikarya</taxon>
        <taxon>Ascomycota</taxon>
        <taxon>Pezizomycotina</taxon>
        <taxon>Sordariomycetes</taxon>
        <taxon>Sordariomycetidae</taxon>
        <taxon>Sordariales</taxon>
        <taxon>Sordariaceae</taxon>
        <taxon>Sordaria</taxon>
    </lineage>
</organism>
<dbReference type="Proteomes" id="UP001281003">
    <property type="component" value="Unassembled WGS sequence"/>
</dbReference>
<reference evidence="2" key="2">
    <citation type="submission" date="2023-07" db="EMBL/GenBank/DDBJ databases">
        <authorList>
            <consortium name="Lawrence Berkeley National Laboratory"/>
            <person name="Haridas S."/>
            <person name="Hensen N."/>
            <person name="Bonometti L."/>
            <person name="Westerberg I."/>
            <person name="Brannstrom I.O."/>
            <person name="Guillou S."/>
            <person name="Cros-Aarteil S."/>
            <person name="Calhoun S."/>
            <person name="Kuo A."/>
            <person name="Mondo S."/>
            <person name="Pangilinan J."/>
            <person name="Riley R."/>
            <person name="LaButti K."/>
            <person name="Andreopoulos B."/>
            <person name="Lipzen A."/>
            <person name="Chen C."/>
            <person name="Yanf M."/>
            <person name="Daum C."/>
            <person name="Ng V."/>
            <person name="Clum A."/>
            <person name="Steindorff A."/>
            <person name="Ohm R."/>
            <person name="Martin F."/>
            <person name="Silar P."/>
            <person name="Natvig D."/>
            <person name="Lalanne C."/>
            <person name="Gautier V."/>
            <person name="Ament-velasquez S.L."/>
            <person name="Kruys A."/>
            <person name="Hutchinson M.I."/>
            <person name="Powell A.J."/>
            <person name="Barry K."/>
            <person name="Miller A.N."/>
            <person name="Grigoriev I.V."/>
            <person name="Debuchy R."/>
            <person name="Gladieux P."/>
            <person name="Thoren M.H."/>
            <person name="Johannesson H."/>
        </authorList>
    </citation>
    <scope>NUCLEOTIDE SEQUENCE</scope>
    <source>
        <strain evidence="2">FGSC 1904</strain>
    </source>
</reference>
<sequence length="227" mass="26115">MISGVRATVHRPVTVCQLVAKGIRGAEAPKSASEQTGGPAQYPEEPLEPVANPGLSNEMDAGMASERENQRAQARLREDTSQYHLTRILEAFRWQMRMWKKVLKETKYPTFDIPDSKVDYLLRALIRHVHIMLRKEAVYEQETRGRKRERSPAPDIQAGGSNARSRYSSLQVRRVWPTHSPPTQSPPGRKEQLRIPMPTKTDPKRSDISEKEWLGRYYDREINPMEL</sequence>
<name>A0AAE0PCH9_SORBR</name>
<proteinExistence type="predicted"/>
<evidence type="ECO:0000256" key="1">
    <source>
        <dbReference type="SAM" id="MobiDB-lite"/>
    </source>
</evidence>
<evidence type="ECO:0000313" key="3">
    <source>
        <dbReference type="Proteomes" id="UP001281003"/>
    </source>
</evidence>
<dbReference type="EMBL" id="JAUTDP010000008">
    <property type="protein sequence ID" value="KAK3397393.1"/>
    <property type="molecule type" value="Genomic_DNA"/>
</dbReference>
<dbReference type="AlphaFoldDB" id="A0AAE0PCH9"/>
<protein>
    <submittedName>
        <fullName evidence="2">Uncharacterized protein</fullName>
    </submittedName>
</protein>
<feature type="region of interest" description="Disordered" evidence="1">
    <location>
        <begin position="26"/>
        <end position="71"/>
    </location>
</feature>
<accession>A0AAE0PCH9</accession>
<comment type="caution">
    <text evidence="2">The sequence shown here is derived from an EMBL/GenBank/DDBJ whole genome shotgun (WGS) entry which is preliminary data.</text>
</comment>
<feature type="region of interest" description="Disordered" evidence="1">
    <location>
        <begin position="139"/>
        <end position="210"/>
    </location>
</feature>
<reference evidence="2" key="1">
    <citation type="journal article" date="2023" name="Mol. Phylogenet. Evol.">
        <title>Genome-scale phylogeny and comparative genomics of the fungal order Sordariales.</title>
        <authorList>
            <person name="Hensen N."/>
            <person name="Bonometti L."/>
            <person name="Westerberg I."/>
            <person name="Brannstrom I.O."/>
            <person name="Guillou S."/>
            <person name="Cros-Aarteil S."/>
            <person name="Calhoun S."/>
            <person name="Haridas S."/>
            <person name="Kuo A."/>
            <person name="Mondo S."/>
            <person name="Pangilinan J."/>
            <person name="Riley R."/>
            <person name="LaButti K."/>
            <person name="Andreopoulos B."/>
            <person name="Lipzen A."/>
            <person name="Chen C."/>
            <person name="Yan M."/>
            <person name="Daum C."/>
            <person name="Ng V."/>
            <person name="Clum A."/>
            <person name="Steindorff A."/>
            <person name="Ohm R.A."/>
            <person name="Martin F."/>
            <person name="Silar P."/>
            <person name="Natvig D.O."/>
            <person name="Lalanne C."/>
            <person name="Gautier V."/>
            <person name="Ament-Velasquez S.L."/>
            <person name="Kruys A."/>
            <person name="Hutchinson M.I."/>
            <person name="Powell A.J."/>
            <person name="Barry K."/>
            <person name="Miller A.N."/>
            <person name="Grigoriev I.V."/>
            <person name="Debuchy R."/>
            <person name="Gladieux P."/>
            <person name="Hiltunen Thoren M."/>
            <person name="Johannesson H."/>
        </authorList>
    </citation>
    <scope>NUCLEOTIDE SEQUENCE</scope>
    <source>
        <strain evidence="2">FGSC 1904</strain>
    </source>
</reference>
<feature type="compositionally biased region" description="Polar residues" evidence="1">
    <location>
        <begin position="159"/>
        <end position="171"/>
    </location>
</feature>
<evidence type="ECO:0000313" key="2">
    <source>
        <dbReference type="EMBL" id="KAK3397393.1"/>
    </source>
</evidence>
<keyword evidence="3" id="KW-1185">Reference proteome</keyword>
<gene>
    <name evidence="2" type="ORF">B0T20DRAFT_256760</name>
</gene>
<feature type="compositionally biased region" description="Basic and acidic residues" evidence="1">
    <location>
        <begin position="201"/>
        <end position="210"/>
    </location>
</feature>